<keyword evidence="3 9" id="KW-1133">Transmembrane helix</keyword>
<dbReference type="Ensembl" id="ENSPEMT00000037096.1">
    <property type="protein sequence ID" value="ENSPEMP00000035764.1"/>
    <property type="gene ID" value="ENSPEMG00000025844.1"/>
</dbReference>
<evidence type="ECO:0000259" key="10">
    <source>
        <dbReference type="PROSITE" id="PS50262"/>
    </source>
</evidence>
<evidence type="ECO:0000256" key="2">
    <source>
        <dbReference type="ARBA" id="ARBA00022692"/>
    </source>
</evidence>
<evidence type="ECO:0000313" key="12">
    <source>
        <dbReference type="Proteomes" id="UP000694547"/>
    </source>
</evidence>
<keyword evidence="4 8" id="KW-0297">G-protein coupled receptor</keyword>
<feature type="transmembrane region" description="Helical" evidence="9">
    <location>
        <begin position="149"/>
        <end position="173"/>
    </location>
</feature>
<organism evidence="11 12">
    <name type="scientific">Peromyscus maniculatus bairdii</name>
    <name type="common">Prairie deer mouse</name>
    <dbReference type="NCBI Taxonomy" id="230844"/>
    <lineage>
        <taxon>Eukaryota</taxon>
        <taxon>Metazoa</taxon>
        <taxon>Chordata</taxon>
        <taxon>Craniata</taxon>
        <taxon>Vertebrata</taxon>
        <taxon>Euteleostomi</taxon>
        <taxon>Mammalia</taxon>
        <taxon>Eutheria</taxon>
        <taxon>Euarchontoglires</taxon>
        <taxon>Glires</taxon>
        <taxon>Rodentia</taxon>
        <taxon>Myomorpha</taxon>
        <taxon>Muroidea</taxon>
        <taxon>Cricetidae</taxon>
        <taxon>Neotominae</taxon>
        <taxon>Peromyscus</taxon>
    </lineage>
</organism>
<feature type="domain" description="G-protein coupled receptors family 1 profile" evidence="10">
    <location>
        <begin position="48"/>
        <end position="280"/>
    </location>
</feature>
<feature type="transmembrane region" description="Helical" evidence="9">
    <location>
        <begin position="185"/>
        <end position="210"/>
    </location>
</feature>
<dbReference type="Gene3D" id="1.20.1070.10">
    <property type="entry name" value="Rhodopsin 7-helix transmembrane proteins"/>
    <property type="match status" value="1"/>
</dbReference>
<evidence type="ECO:0000256" key="9">
    <source>
        <dbReference type="SAM" id="Phobius"/>
    </source>
</evidence>
<feature type="transmembrane region" description="Helical" evidence="9">
    <location>
        <begin position="112"/>
        <end position="137"/>
    </location>
</feature>
<accession>A0A8C8W4V2</accession>
<keyword evidence="2 8" id="KW-0812">Transmembrane</keyword>
<keyword evidence="7 8" id="KW-0807">Transducer</keyword>
<dbReference type="PROSITE" id="PS00237">
    <property type="entry name" value="G_PROTEIN_RECEP_F1_1"/>
    <property type="match status" value="1"/>
</dbReference>
<reference evidence="11" key="3">
    <citation type="submission" date="2025-09" db="UniProtKB">
        <authorList>
            <consortium name="Ensembl"/>
        </authorList>
    </citation>
    <scope>IDENTIFICATION</scope>
</reference>
<dbReference type="SUPFAM" id="SSF81321">
    <property type="entry name" value="Family A G protein-coupled receptor-like"/>
    <property type="match status" value="1"/>
</dbReference>
<evidence type="ECO:0000256" key="4">
    <source>
        <dbReference type="ARBA" id="ARBA00023040"/>
    </source>
</evidence>
<keyword evidence="6 8" id="KW-0675">Receptor</keyword>
<dbReference type="InterPro" id="IPR017452">
    <property type="entry name" value="GPCR_Rhodpsn_7TM"/>
</dbReference>
<dbReference type="PANTHER" id="PTHR11334:SF36">
    <property type="entry name" value="MAS-RELATED G-PROTEIN COUPLED RECEPTOR MEMBER B4-RELATED"/>
    <property type="match status" value="1"/>
</dbReference>
<feature type="transmembrane region" description="Helical" evidence="9">
    <location>
        <begin position="68"/>
        <end position="92"/>
    </location>
</feature>
<sequence>MGPSIPAWITDNNTTMNRSYYTESLHCVTIYKIFSILSVIICMVGLVGNAIVLRLLGFHVHRNAFSVYVLNLALADFFYLCFQTVSFLELILRMFNVRNFYLPHYFLNIRAIPYLAGLCMIAAISVERCLSVLWPIWYHCQRPRHMSSVLCALLWAFSLLLSFLLWIGCSSLLRHYGYSFCETAAFTTVVLIIALSMVPCVFNLTLLVRIFCGSQRIPVTRLYVTIALTVLVFLLFGLPFGIYWILLFWNETLHIVFSCNSYEIIAFLSCVNSCANPIIYFLVGSIRHCRFERQSLKMLLQRAMQDTPEEEDGETGSSGNSVN</sequence>
<evidence type="ECO:0000256" key="7">
    <source>
        <dbReference type="ARBA" id="ARBA00023224"/>
    </source>
</evidence>
<comment type="subcellular location">
    <subcellularLocation>
        <location evidence="1">Membrane</location>
        <topology evidence="1">Multi-pass membrane protein</topology>
    </subcellularLocation>
</comment>
<reference evidence="11" key="2">
    <citation type="submission" date="2025-08" db="UniProtKB">
        <authorList>
            <consortium name="Ensembl"/>
        </authorList>
    </citation>
    <scope>IDENTIFICATION</scope>
</reference>
<dbReference type="InterPro" id="IPR000276">
    <property type="entry name" value="GPCR_Rhodpsn"/>
</dbReference>
<dbReference type="AlphaFoldDB" id="A0A8C8W4V2"/>
<protein>
    <submittedName>
        <fullName evidence="11">Mas-related G-protein coupled receptor member B4-like</fullName>
    </submittedName>
</protein>
<feature type="transmembrane region" description="Helical" evidence="9">
    <location>
        <begin position="33"/>
        <end position="56"/>
    </location>
</feature>
<keyword evidence="12" id="KW-1185">Reference proteome</keyword>
<dbReference type="Pfam" id="PF00001">
    <property type="entry name" value="7tm_1"/>
    <property type="match status" value="1"/>
</dbReference>
<dbReference type="PROSITE" id="PS50262">
    <property type="entry name" value="G_PROTEIN_RECEP_F1_2"/>
    <property type="match status" value="1"/>
</dbReference>
<reference evidence="12" key="1">
    <citation type="submission" date="2018-10" db="EMBL/GenBank/DDBJ databases">
        <title>Improved assembly of the deer mouse Peromyscus maniculatus genome.</title>
        <authorList>
            <person name="Lassance J.-M."/>
            <person name="Hoekstra H.E."/>
        </authorList>
    </citation>
    <scope>NUCLEOTIDE SEQUENCE [LARGE SCALE GENOMIC DNA]</scope>
</reference>
<evidence type="ECO:0000313" key="11">
    <source>
        <dbReference type="Ensembl" id="ENSPEMP00000035764.1"/>
    </source>
</evidence>
<feature type="transmembrane region" description="Helical" evidence="9">
    <location>
        <begin position="264"/>
        <end position="283"/>
    </location>
</feature>
<evidence type="ECO:0000256" key="5">
    <source>
        <dbReference type="ARBA" id="ARBA00023136"/>
    </source>
</evidence>
<evidence type="ECO:0000256" key="1">
    <source>
        <dbReference type="ARBA" id="ARBA00004141"/>
    </source>
</evidence>
<dbReference type="InterPro" id="IPR026234">
    <property type="entry name" value="MRGPCRFAMILY"/>
</dbReference>
<dbReference type="PANTHER" id="PTHR11334">
    <property type="entry name" value="MAS-RELATED G-PROTEIN COUPLED RECEPTOR"/>
    <property type="match status" value="1"/>
</dbReference>
<feature type="transmembrane region" description="Helical" evidence="9">
    <location>
        <begin position="222"/>
        <end position="244"/>
    </location>
</feature>
<dbReference type="Proteomes" id="UP000694547">
    <property type="component" value="Unassembled WGS sequence"/>
</dbReference>
<dbReference type="FunFam" id="1.20.1070.10:FF:000140">
    <property type="entry name" value="Mas-related G-protein coupled receptor member X2"/>
    <property type="match status" value="1"/>
</dbReference>
<evidence type="ECO:0000256" key="8">
    <source>
        <dbReference type="RuleBase" id="RU000688"/>
    </source>
</evidence>
<dbReference type="PRINTS" id="PR00237">
    <property type="entry name" value="GPCRRHODOPSN"/>
</dbReference>
<dbReference type="GO" id="GO:0005886">
    <property type="term" value="C:plasma membrane"/>
    <property type="evidence" value="ECO:0007669"/>
    <property type="project" value="TreeGrafter"/>
</dbReference>
<dbReference type="GeneTree" id="ENSGT01030000234639"/>
<name>A0A8C8W4V2_PERMB</name>
<comment type="similarity">
    <text evidence="8">Belongs to the G-protein coupled receptor 1 family.</text>
</comment>
<keyword evidence="5 9" id="KW-0472">Membrane</keyword>
<dbReference type="PRINTS" id="PR02108">
    <property type="entry name" value="MRGPCRFAMILY"/>
</dbReference>
<dbReference type="GO" id="GO:0004930">
    <property type="term" value="F:G protein-coupled receptor activity"/>
    <property type="evidence" value="ECO:0007669"/>
    <property type="project" value="UniProtKB-KW"/>
</dbReference>
<evidence type="ECO:0000256" key="6">
    <source>
        <dbReference type="ARBA" id="ARBA00023170"/>
    </source>
</evidence>
<evidence type="ECO:0000256" key="3">
    <source>
        <dbReference type="ARBA" id="ARBA00022989"/>
    </source>
</evidence>
<proteinExistence type="inferred from homology"/>